<dbReference type="Gene3D" id="1.25.10.10">
    <property type="entry name" value="Leucine-rich Repeat Variant"/>
    <property type="match status" value="1"/>
</dbReference>
<dbReference type="InterPro" id="IPR026739">
    <property type="entry name" value="AP_beta"/>
</dbReference>
<dbReference type="AlphaFoldDB" id="A0A4V1J287"/>
<keyword evidence="2" id="KW-0813">Transport</keyword>
<keyword evidence="6" id="KW-1185">Reference proteome</keyword>
<organism evidence="5 6">
    <name type="scientific">Syncephalis pseudoplumigaleata</name>
    <dbReference type="NCBI Taxonomy" id="1712513"/>
    <lineage>
        <taxon>Eukaryota</taxon>
        <taxon>Fungi</taxon>
        <taxon>Fungi incertae sedis</taxon>
        <taxon>Zoopagomycota</taxon>
        <taxon>Zoopagomycotina</taxon>
        <taxon>Zoopagomycetes</taxon>
        <taxon>Zoopagales</taxon>
        <taxon>Piptocephalidaceae</taxon>
        <taxon>Syncephalis</taxon>
    </lineage>
</organism>
<evidence type="ECO:0000256" key="4">
    <source>
        <dbReference type="ARBA" id="ARBA00023136"/>
    </source>
</evidence>
<evidence type="ECO:0000313" key="6">
    <source>
        <dbReference type="Proteomes" id="UP000278143"/>
    </source>
</evidence>
<evidence type="ECO:0000256" key="3">
    <source>
        <dbReference type="ARBA" id="ARBA00022927"/>
    </source>
</evidence>
<keyword evidence="3" id="KW-0653">Protein transport</keyword>
<dbReference type="Proteomes" id="UP000278143">
    <property type="component" value="Unassembled WGS sequence"/>
</dbReference>
<reference evidence="6" key="1">
    <citation type="journal article" date="2018" name="Nat. Microbiol.">
        <title>Leveraging single-cell genomics to expand the fungal tree of life.</title>
        <authorList>
            <person name="Ahrendt S.R."/>
            <person name="Quandt C.A."/>
            <person name="Ciobanu D."/>
            <person name="Clum A."/>
            <person name="Salamov A."/>
            <person name="Andreopoulos B."/>
            <person name="Cheng J.F."/>
            <person name="Woyke T."/>
            <person name="Pelin A."/>
            <person name="Henrissat B."/>
            <person name="Reynolds N.K."/>
            <person name="Benny G.L."/>
            <person name="Smith M.E."/>
            <person name="James T.Y."/>
            <person name="Grigoriev I.V."/>
        </authorList>
    </citation>
    <scope>NUCLEOTIDE SEQUENCE [LARGE SCALE GENOMIC DNA]</scope>
    <source>
        <strain evidence="6">Benny S71-1</strain>
    </source>
</reference>
<comment type="subcellular location">
    <subcellularLocation>
        <location evidence="1">Endomembrane system</location>
    </subcellularLocation>
</comment>
<dbReference type="GO" id="GO:0016192">
    <property type="term" value="P:vesicle-mediated transport"/>
    <property type="evidence" value="ECO:0007669"/>
    <property type="project" value="InterPro"/>
</dbReference>
<sequence length="413" mass="43782">MSSKEASQPTGLASRVLALSTQGTDMSSSLELLQSPMAVRSVGGRTANGGYASYGGCVAGDEMEEGLLKNIEHAHPDMCLAAISVFMEVAPASVAMTTANMERVEYLMGMAPDVDDAQKCALFRYLQHCPLASEEDALLILLCSRFRGHPSVPPLQRIVAGGEGGCAGACEAAHDPDYLVQAKLACIQLGADAANAIDITEELSGWIGETTAQHDQAVIAAIGRVGMLNRDTAAKCSGKLIEMLETVNSSSSPTQPALVAMRRAMLHAMESRWSAKMASAYADVFASLARLDIVSLARACSSCDASSIALLHLIAADQMASLPIAPYVLEFYIRDYESLSTSLKLALLGAAQAVFGSQPAVAQSFYVQLLRHATASEEPVLLRDRACFQLRLMNAARGPLNHADEPAAWTETV</sequence>
<dbReference type="GO" id="GO:0015031">
    <property type="term" value="P:protein transport"/>
    <property type="evidence" value="ECO:0007669"/>
    <property type="project" value="UniProtKB-KW"/>
</dbReference>
<dbReference type="InterPro" id="IPR011989">
    <property type="entry name" value="ARM-like"/>
</dbReference>
<name>A0A4V1J287_9FUNG</name>
<evidence type="ECO:0000256" key="1">
    <source>
        <dbReference type="ARBA" id="ARBA00004308"/>
    </source>
</evidence>
<dbReference type="EMBL" id="KZ989166">
    <property type="protein sequence ID" value="RKP27699.1"/>
    <property type="molecule type" value="Genomic_DNA"/>
</dbReference>
<evidence type="ECO:0000256" key="2">
    <source>
        <dbReference type="ARBA" id="ARBA00022448"/>
    </source>
</evidence>
<dbReference type="GO" id="GO:0012505">
    <property type="term" value="C:endomembrane system"/>
    <property type="evidence" value="ECO:0007669"/>
    <property type="project" value="UniProtKB-SubCell"/>
</dbReference>
<protein>
    <submittedName>
        <fullName evidence="5">Uncharacterized protein</fullName>
    </submittedName>
</protein>
<dbReference type="PANTHER" id="PTHR11134">
    <property type="entry name" value="ADAPTOR COMPLEX SUBUNIT BETA FAMILY MEMBER"/>
    <property type="match status" value="1"/>
</dbReference>
<evidence type="ECO:0000313" key="5">
    <source>
        <dbReference type="EMBL" id="RKP27699.1"/>
    </source>
</evidence>
<proteinExistence type="predicted"/>
<gene>
    <name evidence="5" type="ORF">SYNPS1DRAFT_26667</name>
</gene>
<keyword evidence="4" id="KW-0472">Membrane</keyword>
<dbReference type="OrthoDB" id="10254310at2759"/>
<accession>A0A4V1J287</accession>